<dbReference type="Pfam" id="PF24883">
    <property type="entry name" value="NPHP3_N"/>
    <property type="match status" value="1"/>
</dbReference>
<evidence type="ECO:0000256" key="1">
    <source>
        <dbReference type="ARBA" id="ARBA00022737"/>
    </source>
</evidence>
<feature type="domain" description="Nephrocystin 3-like N-terminal" evidence="2">
    <location>
        <begin position="257"/>
        <end position="447"/>
    </location>
</feature>
<evidence type="ECO:0000313" key="4">
    <source>
        <dbReference type="EMBL" id="KAI1878958.1"/>
    </source>
</evidence>
<name>A0A9P9WTB9_9PEZI</name>
<dbReference type="Pfam" id="PF25053">
    <property type="entry name" value="DUF7791"/>
    <property type="match status" value="1"/>
</dbReference>
<dbReference type="PANTHER" id="PTHR10039">
    <property type="entry name" value="AMELOGENIN"/>
    <property type="match status" value="1"/>
</dbReference>
<evidence type="ECO:0008006" key="6">
    <source>
        <dbReference type="Google" id="ProtNLM"/>
    </source>
</evidence>
<protein>
    <recommendedName>
        <fullName evidence="6">NACHT domain-containing protein</fullName>
    </recommendedName>
</protein>
<dbReference type="EMBL" id="JAFIMR010000005">
    <property type="protein sequence ID" value="KAI1878958.1"/>
    <property type="molecule type" value="Genomic_DNA"/>
</dbReference>
<gene>
    <name evidence="4" type="ORF">JX265_003135</name>
</gene>
<dbReference type="SUPFAM" id="SSF52540">
    <property type="entry name" value="P-loop containing nucleoside triphosphate hydrolases"/>
    <property type="match status" value="1"/>
</dbReference>
<dbReference type="InterPro" id="IPR027417">
    <property type="entry name" value="P-loop_NTPase"/>
</dbReference>
<feature type="domain" description="DUF7791" evidence="3">
    <location>
        <begin position="556"/>
        <end position="697"/>
    </location>
</feature>
<evidence type="ECO:0000313" key="5">
    <source>
        <dbReference type="Proteomes" id="UP000829685"/>
    </source>
</evidence>
<sequence>MAEAVATLSLASSILQVIDFGTKVATTAFKAFRASKLGREDANEVSQLQIVYQSLSSTLKTIQEQYAVNKSDSQDDGGMGELAKGCTELAKELVQTLHRIGLADAKKKRSALWAALKLAWKHEEIISLQSRLGEFRSQLAMCLLLSVRHYASQSLSRQEDILHRLGSLKESRMGLSVVEYVTSGLSESSRATQMDSLRNDLVQAIQGHASLSPQNSHSELEVTDDTYNKAIALLLHSLEYRGMKDREHRIADAHEKTFKWVFDDTSSERWFSFKDWLQSDERLYWVTGKAASGKSTLMRYVSGPGSSTGWKHGHPRCREYLDQWAGSRKLIIASFYFWNSGLQVQTTQRGLLMTLLRQILEECPDLLSFASPSRWESLCLFEQNPEWEDSELQSLFHLCIRNLKRCNAAAALFVDGLDEFEGDPEDLLSTFKGIDDFSDYKLCVASRPWVEFQDRFYQKPSLLLEHLTYNDIKDFIVERFDSDARFAQLRLRERQFADQLVEDIVSKASGVFLWVSLVVSSLLSGMGNGDRVADFQRRLNLLPPDLTDLYGKIIQSLDPFYLEHAAQLFSLVGARSEPMSLLLASFVDEEDPIFAVGMAVTPLSAEEIDIRMDTVRRRINSRSKGLLEVKGGVLTPEGFSYDASSHEDITVQFLHRTVKDYIESPGVHKTLKSALKAPFDPHLKLLAGHLAYIKGMDLKAVSPHDLWSQHVAKCLAHARAVQQGSISSMVRLLDQLDNLSDSFIQSAFPQEFSGQMSHIRTDDFLGSTLLSLATACNVVEYVRARTVAPCTSRDKYGADWPLLMNVFALDVDDTCPATLVGCAPDTSDGHQAMIEMLLDKGADPNFAIKGFYSTDLWASPLVFATVRYMTTNKQPHLEALRLLANGCKFDTVTLDRIIDFYIYVRDYHPVNRKKLGFKLWFWHRIRRRLCKALICLKGGGSPDFDAVWEELYKTFTLHVRYDTRLIGRHLQLLPSLVGEQGTETSPIS</sequence>
<comment type="caution">
    <text evidence="4">The sequence shown here is derived from an EMBL/GenBank/DDBJ whole genome shotgun (WGS) entry which is preliminary data.</text>
</comment>
<proteinExistence type="predicted"/>
<evidence type="ECO:0000259" key="2">
    <source>
        <dbReference type="Pfam" id="PF24883"/>
    </source>
</evidence>
<dbReference type="Proteomes" id="UP000829685">
    <property type="component" value="Unassembled WGS sequence"/>
</dbReference>
<reference evidence="4" key="1">
    <citation type="submission" date="2021-03" db="EMBL/GenBank/DDBJ databases">
        <title>Revisited historic fungal species revealed as producer of novel bioactive compounds through whole genome sequencing and comparative genomics.</title>
        <authorList>
            <person name="Vignolle G.A."/>
            <person name="Hochenegger N."/>
            <person name="Mach R.L."/>
            <person name="Mach-Aigner A.R."/>
            <person name="Javad Rahimi M."/>
            <person name="Salim K.A."/>
            <person name="Chan C.M."/>
            <person name="Lim L.B.L."/>
            <person name="Cai F."/>
            <person name="Druzhinina I.S."/>
            <person name="U'Ren J.M."/>
            <person name="Derntl C."/>
        </authorList>
    </citation>
    <scope>NUCLEOTIDE SEQUENCE</scope>
    <source>
        <strain evidence="4">TUCIM 5799</strain>
    </source>
</reference>
<dbReference type="AlphaFoldDB" id="A0A9P9WTB9"/>
<keyword evidence="1" id="KW-0677">Repeat</keyword>
<evidence type="ECO:0000259" key="3">
    <source>
        <dbReference type="Pfam" id="PF25053"/>
    </source>
</evidence>
<dbReference type="InterPro" id="IPR056693">
    <property type="entry name" value="DUF7791"/>
</dbReference>
<accession>A0A9P9WTB9</accession>
<dbReference type="PANTHER" id="PTHR10039:SF5">
    <property type="entry name" value="NACHT DOMAIN-CONTAINING PROTEIN"/>
    <property type="match status" value="1"/>
</dbReference>
<keyword evidence="5" id="KW-1185">Reference proteome</keyword>
<organism evidence="4 5">
    <name type="scientific">Neoarthrinium moseri</name>
    <dbReference type="NCBI Taxonomy" id="1658444"/>
    <lineage>
        <taxon>Eukaryota</taxon>
        <taxon>Fungi</taxon>
        <taxon>Dikarya</taxon>
        <taxon>Ascomycota</taxon>
        <taxon>Pezizomycotina</taxon>
        <taxon>Sordariomycetes</taxon>
        <taxon>Xylariomycetidae</taxon>
        <taxon>Amphisphaeriales</taxon>
        <taxon>Apiosporaceae</taxon>
        <taxon>Neoarthrinium</taxon>
    </lineage>
</organism>
<dbReference type="InterPro" id="IPR056884">
    <property type="entry name" value="NPHP3-like_N"/>
</dbReference>